<proteinExistence type="evidence at transcript level"/>
<feature type="domain" description="Tyrosine specific protein phosphatases" evidence="5">
    <location>
        <begin position="99"/>
        <end position="168"/>
    </location>
</feature>
<keyword evidence="1" id="KW-0378">Hydrolase</keyword>
<protein>
    <submittedName>
        <fullName evidence="6">RNA/RNP complex-1-interacting phosphatase</fullName>
    </submittedName>
</protein>
<reference evidence="6" key="2">
    <citation type="journal article" date="2014" name="BMC Genomics">
        <title>A genomic perspective to assessing quality of mass-reared SIT flies used in Mediterranean fruit fly (Ceratitis capitata) eradication in California.</title>
        <authorList>
            <person name="Calla B."/>
            <person name="Hall B."/>
            <person name="Hou S."/>
            <person name="Geib S.M."/>
        </authorList>
    </citation>
    <scope>NUCLEOTIDE SEQUENCE</scope>
</reference>
<dbReference type="SUPFAM" id="SSF52799">
    <property type="entry name" value="(Phosphotyrosine protein) phosphatases II"/>
    <property type="match status" value="1"/>
</dbReference>
<dbReference type="InterPro" id="IPR000340">
    <property type="entry name" value="Dual-sp_phosphatase_cat-dom"/>
</dbReference>
<dbReference type="GO" id="GO:0004651">
    <property type="term" value="F:polynucleotide 5'-phosphatase activity"/>
    <property type="evidence" value="ECO:0007669"/>
    <property type="project" value="TreeGrafter"/>
</dbReference>
<feature type="compositionally biased region" description="Low complexity" evidence="3">
    <location>
        <begin position="248"/>
        <end position="266"/>
    </location>
</feature>
<dbReference type="Pfam" id="PF00782">
    <property type="entry name" value="DSPc"/>
    <property type="match status" value="1"/>
</dbReference>
<dbReference type="Gene3D" id="3.90.190.10">
    <property type="entry name" value="Protein tyrosine phosphatase superfamily"/>
    <property type="match status" value="1"/>
</dbReference>
<reference evidence="6" key="1">
    <citation type="submission" date="2013-07" db="EMBL/GenBank/DDBJ databases">
        <authorList>
            <person name="Geib S."/>
        </authorList>
    </citation>
    <scope>NUCLEOTIDE SEQUENCE</scope>
</reference>
<dbReference type="PANTHER" id="PTHR10367">
    <property type="entry name" value="MRNA-CAPPING ENZYME"/>
    <property type="match status" value="1"/>
</dbReference>
<dbReference type="PANTHER" id="PTHR10367:SF9">
    <property type="entry name" value="DUAL-SPECIFICITY PHOSPHATASE 11 (RNA_RNP COMPLEX 1-INTERACTING)"/>
    <property type="match status" value="1"/>
</dbReference>
<dbReference type="PROSITE" id="PS50056">
    <property type="entry name" value="TYR_PHOSPHATASE_2"/>
    <property type="match status" value="1"/>
</dbReference>
<feature type="region of interest" description="Disordered" evidence="3">
    <location>
        <begin position="306"/>
        <end position="397"/>
    </location>
</feature>
<evidence type="ECO:0000259" key="5">
    <source>
        <dbReference type="PROSITE" id="PS50056"/>
    </source>
</evidence>
<dbReference type="InterPro" id="IPR016130">
    <property type="entry name" value="Tyr_Pase_AS"/>
</dbReference>
<gene>
    <name evidence="6" type="primary">DUS11</name>
</gene>
<dbReference type="PROSITE" id="PS50054">
    <property type="entry name" value="TYR_PHOSPHATASE_DUAL"/>
    <property type="match status" value="1"/>
</dbReference>
<evidence type="ECO:0000313" key="6">
    <source>
        <dbReference type="EMBL" id="JAB96328.1"/>
    </source>
</evidence>
<dbReference type="InterPro" id="IPR051029">
    <property type="entry name" value="mRNA_Capping_Enz/RNA_Phosphat"/>
</dbReference>
<accession>W8BH65</accession>
<dbReference type="GO" id="GO:0004721">
    <property type="term" value="F:phosphoprotein phosphatase activity"/>
    <property type="evidence" value="ECO:0007669"/>
    <property type="project" value="UniProtKB-KW"/>
</dbReference>
<dbReference type="EMBL" id="GAMC01010227">
    <property type="protein sequence ID" value="JAB96328.1"/>
    <property type="molecule type" value="mRNA"/>
</dbReference>
<dbReference type="SMART" id="SM00195">
    <property type="entry name" value="DSPc"/>
    <property type="match status" value="1"/>
</dbReference>
<dbReference type="AlphaFoldDB" id="W8BH65"/>
<feature type="domain" description="Tyrosine-protein phosphatase" evidence="4">
    <location>
        <begin position="13"/>
        <end position="179"/>
    </location>
</feature>
<feature type="compositionally biased region" description="Polar residues" evidence="3">
    <location>
        <begin position="357"/>
        <end position="374"/>
    </location>
</feature>
<dbReference type="InterPro" id="IPR000387">
    <property type="entry name" value="Tyr_Pase_dom"/>
</dbReference>
<dbReference type="PROSITE" id="PS00383">
    <property type="entry name" value="TYR_PHOSPHATASE_1"/>
    <property type="match status" value="1"/>
</dbReference>
<dbReference type="InterPro" id="IPR020422">
    <property type="entry name" value="TYR_PHOSPHATASE_DUAL_dom"/>
</dbReference>
<organism evidence="6">
    <name type="scientific">Ceratitis capitata</name>
    <name type="common">Mediterranean fruit fly</name>
    <name type="synonym">Tephritis capitata</name>
    <dbReference type="NCBI Taxonomy" id="7213"/>
    <lineage>
        <taxon>Eukaryota</taxon>
        <taxon>Metazoa</taxon>
        <taxon>Ecdysozoa</taxon>
        <taxon>Arthropoda</taxon>
        <taxon>Hexapoda</taxon>
        <taxon>Insecta</taxon>
        <taxon>Pterygota</taxon>
        <taxon>Neoptera</taxon>
        <taxon>Endopterygota</taxon>
        <taxon>Diptera</taxon>
        <taxon>Brachycera</taxon>
        <taxon>Muscomorpha</taxon>
        <taxon>Tephritoidea</taxon>
        <taxon>Tephritidae</taxon>
        <taxon>Ceratitis</taxon>
        <taxon>Ceratitis</taxon>
    </lineage>
</organism>
<name>W8BH65_CERCA</name>
<dbReference type="OrthoDB" id="428974at2759"/>
<sequence length="397" mass="46780">MAPSIPDRWLNYLPVGKRVEGTRFIAFKVPLRETVNVNVEEKKRLDVNILLKTVPKLGMIIDLTNTSRYYNPDSFVSQGLEYNKLMIPGHHTPQKNLVNKFKDMVLSYLKKNPDNDKLIGVHCTHGVNRTGYLICNFMISELDMKPEEAIDKFNTSRGHQIERKNYLDSLLDLNKLKQSGVRADKPLVKEPISWRAPAERLSWRTLAEPALPPSPQVFDKRDRFERFRQESNAQRQHTTRPPPQRFENNNTFNRSGGNNRNYSSRYVNGSRSQVASNFPQNNSNHNNYHTINTTNNQFVAHAYESHRYDEQPNRNHYKVDNRFVDRRQYRPHPYQKPRFEESRSSAYRKSRFDESRSSANQKSRFDASSRSSRYQKPRFDESRPHTSAYRNRPFQRE</sequence>
<evidence type="ECO:0000259" key="4">
    <source>
        <dbReference type="PROSITE" id="PS50054"/>
    </source>
</evidence>
<feature type="region of interest" description="Disordered" evidence="3">
    <location>
        <begin position="230"/>
        <end position="266"/>
    </location>
</feature>
<dbReference type="InterPro" id="IPR029021">
    <property type="entry name" value="Prot-tyrosine_phosphatase-like"/>
</dbReference>
<evidence type="ECO:0000256" key="3">
    <source>
        <dbReference type="SAM" id="MobiDB-lite"/>
    </source>
</evidence>
<feature type="compositionally biased region" description="Basic and acidic residues" evidence="3">
    <location>
        <begin position="306"/>
        <end position="328"/>
    </location>
</feature>
<keyword evidence="2" id="KW-0904">Protein phosphatase</keyword>
<evidence type="ECO:0000256" key="2">
    <source>
        <dbReference type="ARBA" id="ARBA00022912"/>
    </source>
</evidence>
<evidence type="ECO:0000256" key="1">
    <source>
        <dbReference type="ARBA" id="ARBA00022801"/>
    </source>
</evidence>